<dbReference type="GO" id="GO:0051603">
    <property type="term" value="P:proteolysis involved in protein catabolic process"/>
    <property type="evidence" value="ECO:0007669"/>
    <property type="project" value="TreeGrafter"/>
</dbReference>
<organism evidence="3 4">
    <name type="scientific">Boothiomyces macroporosus</name>
    <dbReference type="NCBI Taxonomy" id="261099"/>
    <lineage>
        <taxon>Eukaryota</taxon>
        <taxon>Fungi</taxon>
        <taxon>Fungi incertae sedis</taxon>
        <taxon>Chytridiomycota</taxon>
        <taxon>Chytridiomycota incertae sedis</taxon>
        <taxon>Chytridiomycetes</taxon>
        <taxon>Rhizophydiales</taxon>
        <taxon>Terramycetaceae</taxon>
        <taxon>Boothiomyces</taxon>
    </lineage>
</organism>
<sequence length="324" mass="37146">MYFVSFVTQEKIFANEEKLIELETITLEEVTEFSRKLCASTYVEGFIHGNVSQEDALALGNIVLAGLDSKPLPDQNITHMRIHKLPPGEHVIYAKDVYGPDNPNSAIEYCIQVGSISDPKVRTMLNLISQIGQEIAFDQLRTKEQLGYMVYSGVRKQSEMISYRVIIQSEKDPMILENRIEAFLEMFRVVLEQIPEQEFNKHKAALIAKLTEKLKNLSQESSKLWSTITSQYYDFDQNENDALMVATFEKAELLDFFDNNLSANTPNRRKISVHMRSQQISTLTEYSLKIASNIIHDEDVVQFKSKLELTKLPEPVNSINTWII</sequence>
<evidence type="ECO:0000256" key="1">
    <source>
        <dbReference type="ARBA" id="ARBA00022723"/>
    </source>
</evidence>
<dbReference type="EMBL" id="JADGKB010000266">
    <property type="protein sequence ID" value="KAJ3250394.1"/>
    <property type="molecule type" value="Genomic_DNA"/>
</dbReference>
<gene>
    <name evidence="3" type="primary">IDE1_2</name>
    <name evidence="3" type="ORF">HK103_003548</name>
</gene>
<dbReference type="AlphaFoldDB" id="A0AAD5XZQ4"/>
<feature type="domain" description="Coenzyme PQQ synthesis protein F-like C-terminal lobe" evidence="2">
    <location>
        <begin position="127"/>
        <end position="225"/>
    </location>
</feature>
<dbReference type="InterPro" id="IPR054734">
    <property type="entry name" value="PqqF-like_C_4"/>
</dbReference>
<protein>
    <submittedName>
        <fullName evidence="3">Insulinase (Peptidase M16)</fullName>
    </submittedName>
</protein>
<dbReference type="GO" id="GO:0043171">
    <property type="term" value="P:peptide catabolic process"/>
    <property type="evidence" value="ECO:0007669"/>
    <property type="project" value="TreeGrafter"/>
</dbReference>
<evidence type="ECO:0000313" key="3">
    <source>
        <dbReference type="EMBL" id="KAJ3250394.1"/>
    </source>
</evidence>
<dbReference type="GO" id="GO:0005739">
    <property type="term" value="C:mitochondrion"/>
    <property type="evidence" value="ECO:0007669"/>
    <property type="project" value="TreeGrafter"/>
</dbReference>
<name>A0AAD5XZQ4_9FUNG</name>
<dbReference type="GO" id="GO:0004222">
    <property type="term" value="F:metalloendopeptidase activity"/>
    <property type="evidence" value="ECO:0007669"/>
    <property type="project" value="TreeGrafter"/>
</dbReference>
<dbReference type="PANTHER" id="PTHR43690:SF18">
    <property type="entry name" value="INSULIN-DEGRADING ENZYME-RELATED"/>
    <property type="match status" value="1"/>
</dbReference>
<reference evidence="3" key="1">
    <citation type="submission" date="2020-05" db="EMBL/GenBank/DDBJ databases">
        <title>Phylogenomic resolution of chytrid fungi.</title>
        <authorList>
            <person name="Stajich J.E."/>
            <person name="Amses K."/>
            <person name="Simmons R."/>
            <person name="Seto K."/>
            <person name="Myers J."/>
            <person name="Bonds A."/>
            <person name="Quandt C.A."/>
            <person name="Barry K."/>
            <person name="Liu P."/>
            <person name="Grigoriev I."/>
            <person name="Longcore J.E."/>
            <person name="James T.Y."/>
        </authorList>
    </citation>
    <scope>NUCLEOTIDE SEQUENCE</scope>
    <source>
        <strain evidence="3">PLAUS21</strain>
    </source>
</reference>
<dbReference type="SUPFAM" id="SSF63411">
    <property type="entry name" value="LuxS/MPP-like metallohydrolase"/>
    <property type="match status" value="2"/>
</dbReference>
<dbReference type="Proteomes" id="UP001210925">
    <property type="component" value="Unassembled WGS sequence"/>
</dbReference>
<proteinExistence type="predicted"/>
<dbReference type="Gene3D" id="3.30.830.10">
    <property type="entry name" value="Metalloenzyme, LuxS/M16 peptidase-like"/>
    <property type="match status" value="2"/>
</dbReference>
<evidence type="ECO:0000259" key="2">
    <source>
        <dbReference type="Pfam" id="PF22456"/>
    </source>
</evidence>
<dbReference type="GO" id="GO:0005829">
    <property type="term" value="C:cytosol"/>
    <property type="evidence" value="ECO:0007669"/>
    <property type="project" value="TreeGrafter"/>
</dbReference>
<dbReference type="InterPro" id="IPR011249">
    <property type="entry name" value="Metalloenz_LuxS/M16"/>
</dbReference>
<dbReference type="InterPro" id="IPR050626">
    <property type="entry name" value="Peptidase_M16"/>
</dbReference>
<comment type="caution">
    <text evidence="3">The sequence shown here is derived from an EMBL/GenBank/DDBJ whole genome shotgun (WGS) entry which is preliminary data.</text>
</comment>
<dbReference type="Pfam" id="PF22456">
    <property type="entry name" value="PqqF-like_C_4"/>
    <property type="match status" value="1"/>
</dbReference>
<dbReference type="GO" id="GO:0046872">
    <property type="term" value="F:metal ion binding"/>
    <property type="evidence" value="ECO:0007669"/>
    <property type="project" value="UniProtKB-KW"/>
</dbReference>
<dbReference type="PANTHER" id="PTHR43690">
    <property type="entry name" value="NARDILYSIN"/>
    <property type="match status" value="1"/>
</dbReference>
<keyword evidence="1" id="KW-0479">Metal-binding</keyword>
<evidence type="ECO:0000313" key="4">
    <source>
        <dbReference type="Proteomes" id="UP001210925"/>
    </source>
</evidence>
<keyword evidence="4" id="KW-1185">Reference proteome</keyword>
<accession>A0AAD5XZQ4</accession>